<dbReference type="InterPro" id="IPR009075">
    <property type="entry name" value="AcylCo_DH/oxidase_C"/>
</dbReference>
<dbReference type="GO" id="GO:0003995">
    <property type="term" value="F:acyl-CoA dehydrogenase activity"/>
    <property type="evidence" value="ECO:0007669"/>
    <property type="project" value="TreeGrafter"/>
</dbReference>
<keyword evidence="4 5" id="KW-0274">FAD</keyword>
<evidence type="ECO:0000256" key="2">
    <source>
        <dbReference type="ARBA" id="ARBA00009347"/>
    </source>
</evidence>
<dbReference type="Gene3D" id="2.40.110.10">
    <property type="entry name" value="Butyryl-CoA Dehydrogenase, subunit A, domain 2"/>
    <property type="match status" value="1"/>
</dbReference>
<reference evidence="9 10" key="1">
    <citation type="journal article" date="2015" name="Genome Announc.">
        <title>Expanding the biotechnology potential of lactobacilli through comparative genomics of 213 strains and associated genera.</title>
        <authorList>
            <person name="Sun Z."/>
            <person name="Harris H.M."/>
            <person name="McCann A."/>
            <person name="Guo C."/>
            <person name="Argimon S."/>
            <person name="Zhang W."/>
            <person name="Yang X."/>
            <person name="Jeffery I.B."/>
            <person name="Cooney J.C."/>
            <person name="Kagawa T.F."/>
            <person name="Liu W."/>
            <person name="Song Y."/>
            <person name="Salvetti E."/>
            <person name="Wrobel A."/>
            <person name="Rasinkangas P."/>
            <person name="Parkhill J."/>
            <person name="Rea M.C."/>
            <person name="O'Sullivan O."/>
            <person name="Ritari J."/>
            <person name="Douillard F.P."/>
            <person name="Paul Ross R."/>
            <person name="Yang R."/>
            <person name="Briner A.E."/>
            <person name="Felis G.E."/>
            <person name="de Vos W.M."/>
            <person name="Barrangou R."/>
            <person name="Klaenhammer T.R."/>
            <person name="Caufield P.W."/>
            <person name="Cui Y."/>
            <person name="Zhang H."/>
            <person name="O'Toole P.W."/>
        </authorList>
    </citation>
    <scope>NUCLEOTIDE SEQUENCE [LARGE SCALE GENOMIC DNA]</scope>
    <source>
        <strain evidence="9 10">DSM 20183</strain>
    </source>
</reference>
<evidence type="ECO:0000313" key="9">
    <source>
        <dbReference type="EMBL" id="KRK65106.1"/>
    </source>
</evidence>
<evidence type="ECO:0000256" key="3">
    <source>
        <dbReference type="ARBA" id="ARBA00022630"/>
    </source>
</evidence>
<dbReference type="Pfam" id="PF02770">
    <property type="entry name" value="Acyl-CoA_dh_M"/>
    <property type="match status" value="1"/>
</dbReference>
<dbReference type="SUPFAM" id="SSF56645">
    <property type="entry name" value="Acyl-CoA dehydrogenase NM domain-like"/>
    <property type="match status" value="1"/>
</dbReference>
<evidence type="ECO:0000256" key="1">
    <source>
        <dbReference type="ARBA" id="ARBA00001974"/>
    </source>
</evidence>
<dbReference type="STRING" id="1423811.FC72_GL001733"/>
<evidence type="ECO:0000256" key="4">
    <source>
        <dbReference type="ARBA" id="ARBA00022827"/>
    </source>
</evidence>
<dbReference type="InterPro" id="IPR013786">
    <property type="entry name" value="AcylCoA_DH/ox_N"/>
</dbReference>
<dbReference type="Gene3D" id="1.10.540.10">
    <property type="entry name" value="Acyl-CoA dehydrogenase/oxidase, N-terminal domain"/>
    <property type="match status" value="1"/>
</dbReference>
<dbReference type="Pfam" id="PF02771">
    <property type="entry name" value="Acyl-CoA_dh_N"/>
    <property type="match status" value="1"/>
</dbReference>
<accession>A0A0R1JBN0</accession>
<protein>
    <submittedName>
        <fullName evidence="9">Butyryl-CoA dehydrogenase</fullName>
    </submittedName>
</protein>
<dbReference type="EMBL" id="AZDG01000005">
    <property type="protein sequence ID" value="KRK65106.1"/>
    <property type="molecule type" value="Genomic_DNA"/>
</dbReference>
<dbReference type="InterPro" id="IPR037069">
    <property type="entry name" value="AcylCoA_DH/ox_N_sf"/>
</dbReference>
<dbReference type="Pfam" id="PF00441">
    <property type="entry name" value="Acyl-CoA_dh_1"/>
    <property type="match status" value="1"/>
</dbReference>
<dbReference type="InterPro" id="IPR046373">
    <property type="entry name" value="Acyl-CoA_Oxase/DH_mid-dom_sf"/>
</dbReference>
<dbReference type="AlphaFoldDB" id="A0A0R1JBN0"/>
<dbReference type="FunFam" id="1.20.140.10:FF:000004">
    <property type="entry name" value="Acyl-CoA dehydrogenase FadE25"/>
    <property type="match status" value="1"/>
</dbReference>
<evidence type="ECO:0000259" key="6">
    <source>
        <dbReference type="Pfam" id="PF00441"/>
    </source>
</evidence>
<dbReference type="PANTHER" id="PTHR43884:SF12">
    <property type="entry name" value="ISOVALERYL-COA DEHYDROGENASE, MITOCHONDRIAL-RELATED"/>
    <property type="match status" value="1"/>
</dbReference>
<dbReference type="InterPro" id="IPR009100">
    <property type="entry name" value="AcylCoA_DH/oxidase_NM_dom_sf"/>
</dbReference>
<keyword evidence="5" id="KW-0560">Oxidoreductase</keyword>
<dbReference type="InterPro" id="IPR036250">
    <property type="entry name" value="AcylCo_DH-like_C"/>
</dbReference>
<dbReference type="SUPFAM" id="SSF47203">
    <property type="entry name" value="Acyl-CoA dehydrogenase C-terminal domain-like"/>
    <property type="match status" value="1"/>
</dbReference>
<comment type="cofactor">
    <cofactor evidence="1 5">
        <name>FAD</name>
        <dbReference type="ChEBI" id="CHEBI:57692"/>
    </cofactor>
</comment>
<dbReference type="Gene3D" id="1.20.140.10">
    <property type="entry name" value="Butyryl-CoA Dehydrogenase, subunit A, domain 3"/>
    <property type="match status" value="1"/>
</dbReference>
<dbReference type="PANTHER" id="PTHR43884">
    <property type="entry name" value="ACYL-COA DEHYDROGENASE"/>
    <property type="match status" value="1"/>
</dbReference>
<dbReference type="RefSeq" id="WP_057764906.1">
    <property type="nucleotide sequence ID" value="NZ_AZDG01000005.1"/>
</dbReference>
<dbReference type="GO" id="GO:0050660">
    <property type="term" value="F:flavin adenine dinucleotide binding"/>
    <property type="evidence" value="ECO:0007669"/>
    <property type="project" value="InterPro"/>
</dbReference>
<dbReference type="PATRIC" id="fig|1423811.3.peg.1769"/>
<dbReference type="InterPro" id="IPR006091">
    <property type="entry name" value="Acyl-CoA_Oxase/DH_mid-dom"/>
</dbReference>
<evidence type="ECO:0000256" key="5">
    <source>
        <dbReference type="RuleBase" id="RU362125"/>
    </source>
</evidence>
<gene>
    <name evidence="9" type="ORF">FC72_GL001733</name>
</gene>
<evidence type="ECO:0000259" key="7">
    <source>
        <dbReference type="Pfam" id="PF02770"/>
    </source>
</evidence>
<organism evidence="9 10">
    <name type="scientific">Companilactobacillus tucceti DSM 20183</name>
    <dbReference type="NCBI Taxonomy" id="1423811"/>
    <lineage>
        <taxon>Bacteria</taxon>
        <taxon>Bacillati</taxon>
        <taxon>Bacillota</taxon>
        <taxon>Bacilli</taxon>
        <taxon>Lactobacillales</taxon>
        <taxon>Lactobacillaceae</taxon>
        <taxon>Companilactobacillus</taxon>
    </lineage>
</organism>
<keyword evidence="10" id="KW-1185">Reference proteome</keyword>
<sequence length="374" mass="41229">MDQKTISQDILLRMVKSFVKNEVAPYDMDIDHTRSYVNDLWSKVKENDFLSLMLPKEYGGAGFDGRTTAKVINEIAKGNASLAVTLEGHFKSVDQIVKYGSDELKNEYLPQAKNRVIAFSMTEPSGGSNPMGINSHAEKSGDKWIINGDKIMITNGGLAEIYCVLVKTAPTELSFFVVDNEMEGFEYGKQENFLGLTGVPVGEIVMNNIEVDESHLLGKVGMGKEIGDSAHDDARVLMGAVLTGIMEHELDLVTDYATHRKAIDTPIIQMQGIQRKVADIAISKETTKLLYQKAAWMKDHGQDYEEEAAMAKAYGSRSAVKAGDDSLQILGGYGYSLDYPIEHLIRDARAMEIAEGTVEKMRTAIALKEAESRA</sequence>
<comment type="caution">
    <text evidence="9">The sequence shown here is derived from an EMBL/GenBank/DDBJ whole genome shotgun (WGS) entry which is preliminary data.</text>
</comment>
<proteinExistence type="inferred from homology"/>
<evidence type="ECO:0000313" key="10">
    <source>
        <dbReference type="Proteomes" id="UP000050929"/>
    </source>
</evidence>
<evidence type="ECO:0000259" key="8">
    <source>
        <dbReference type="Pfam" id="PF02771"/>
    </source>
</evidence>
<dbReference type="OrthoDB" id="9802447at2"/>
<feature type="domain" description="Acyl-CoA dehydrogenase/oxidase C-terminal" evidence="6">
    <location>
        <begin position="232"/>
        <end position="366"/>
    </location>
</feature>
<keyword evidence="3 5" id="KW-0285">Flavoprotein</keyword>
<comment type="similarity">
    <text evidence="2 5">Belongs to the acyl-CoA dehydrogenase family.</text>
</comment>
<feature type="domain" description="Acyl-CoA oxidase/dehydrogenase middle" evidence="7">
    <location>
        <begin position="118"/>
        <end position="208"/>
    </location>
</feature>
<name>A0A0R1JBN0_9LACO</name>
<feature type="domain" description="Acyl-CoA dehydrogenase/oxidase N-terminal" evidence="8">
    <location>
        <begin position="8"/>
        <end position="111"/>
    </location>
</feature>
<dbReference type="Proteomes" id="UP000050929">
    <property type="component" value="Unassembled WGS sequence"/>
</dbReference>